<evidence type="ECO:0000256" key="1">
    <source>
        <dbReference type="ARBA" id="ARBA00004613"/>
    </source>
</evidence>
<accession>A0AAU9X5T3</accession>
<feature type="domain" description="Fibrinogen C-terminal" evidence="6">
    <location>
        <begin position="400"/>
        <end position="454"/>
    </location>
</feature>
<dbReference type="SUPFAM" id="SSF56496">
    <property type="entry name" value="Fibrinogen C-terminal domain-like"/>
    <property type="match status" value="1"/>
</dbReference>
<keyword evidence="2" id="KW-0964">Secreted</keyword>
<evidence type="ECO:0000259" key="6">
    <source>
        <dbReference type="PROSITE" id="PS51406"/>
    </source>
</evidence>
<evidence type="ECO:0000313" key="8">
    <source>
        <dbReference type="Proteomes" id="UP001159428"/>
    </source>
</evidence>
<sequence length="616" mass="69609">MLFQVVYRFAFVLFLATTTTEGADHGVFFQIKENTFFGFSEESLVWSGKTDSLLFCSALCGRETSCRRANFLENQRLCHLLRGEVQTSSAAGHLYQRDGSTYLTKVFAIDDMLHYSFTNYSHFRRKSNAITPRPNWPVRSQADVPISTTPPLNETDYNAMNFSLWRQLGRQVLIKSNINNWLVCDPGSGSLVDWQEGDVNCTIIKQVPDDPSSTYGPLFSMSRPWNTVYYYFDGSTMNHFPTHDRIGTNSPNQMGNVVTPHGNREWGGRGNIMHSCKSMQNPSLNQSLGEIPLAMIMAGMFLFLLIITTEVQAELFGFHFQIKDGTSFSEENTLWTGKTGSIMSCSHLCARHEACKIAMFWVNQRTCSLFYTAQREEGQKRPQQDDVFYLEKKLSVLSGTTQSSAVPSCQSLISQTPPPPPSGVYWIDPVGGLQANAFKAYCDMETDGGGWTLVWSYSFTNYSFFRESFNAVTPRPNWNVKAEADVPISSDPPLHETDYNAMNFSFWKQLGRQVLIKSNINNWLVCHPGTGSLVDWQDGDINCRIIKYVTATCRETLAPSVLKVSTGNGPKFLNTNLYYYFDGYTWSSWPTHNPCGQNWSNHLKGVAEPHGNIFIR</sequence>
<dbReference type="GO" id="GO:0005615">
    <property type="term" value="C:extracellular space"/>
    <property type="evidence" value="ECO:0007669"/>
    <property type="project" value="TreeGrafter"/>
</dbReference>
<keyword evidence="3" id="KW-0176">Collagen</keyword>
<comment type="caution">
    <text evidence="7">The sequence shown here is derived from an EMBL/GenBank/DDBJ whole genome shotgun (WGS) entry which is preliminary data.</text>
</comment>
<dbReference type="Pfam" id="PF00024">
    <property type="entry name" value="PAN_1"/>
    <property type="match status" value="2"/>
</dbReference>
<dbReference type="Pfam" id="PF01410">
    <property type="entry name" value="COLFI"/>
    <property type="match status" value="1"/>
</dbReference>
<keyword evidence="4" id="KW-1015">Disulfide bond</keyword>
<proteinExistence type="predicted"/>
<comment type="subcellular location">
    <subcellularLocation>
        <location evidence="1">Secreted</location>
    </subcellularLocation>
</comment>
<feature type="signal peptide" evidence="5">
    <location>
        <begin position="1"/>
        <end position="22"/>
    </location>
</feature>
<evidence type="ECO:0000256" key="4">
    <source>
        <dbReference type="ARBA" id="ARBA00023157"/>
    </source>
</evidence>
<dbReference type="GO" id="GO:0005201">
    <property type="term" value="F:extracellular matrix structural constituent"/>
    <property type="evidence" value="ECO:0007669"/>
    <property type="project" value="InterPro"/>
</dbReference>
<gene>
    <name evidence="7" type="ORF">PMEA_00017832</name>
</gene>
<dbReference type="InterPro" id="IPR003609">
    <property type="entry name" value="Pan_app"/>
</dbReference>
<protein>
    <recommendedName>
        <fullName evidence="6">Fibrinogen C-terminal domain-containing protein</fullName>
    </recommendedName>
</protein>
<dbReference type="GO" id="GO:0070492">
    <property type="term" value="F:oligosaccharide binding"/>
    <property type="evidence" value="ECO:0007669"/>
    <property type="project" value="TreeGrafter"/>
</dbReference>
<dbReference type="EMBL" id="CALNXJ010000030">
    <property type="protein sequence ID" value="CAH3136595.1"/>
    <property type="molecule type" value="Genomic_DNA"/>
</dbReference>
<keyword evidence="5" id="KW-0732">Signal</keyword>
<dbReference type="Proteomes" id="UP001159428">
    <property type="component" value="Unassembled WGS sequence"/>
</dbReference>
<dbReference type="PROSITE" id="PS51406">
    <property type="entry name" value="FIBRINOGEN_C_2"/>
    <property type="match status" value="1"/>
</dbReference>
<dbReference type="PANTHER" id="PTHR16146">
    <property type="entry name" value="INTELECTIN"/>
    <property type="match status" value="1"/>
</dbReference>
<reference evidence="7 8" key="1">
    <citation type="submission" date="2022-05" db="EMBL/GenBank/DDBJ databases">
        <authorList>
            <consortium name="Genoscope - CEA"/>
            <person name="William W."/>
        </authorList>
    </citation>
    <scope>NUCLEOTIDE SEQUENCE [LARGE SCALE GENOMIC DNA]</scope>
</reference>
<keyword evidence="8" id="KW-1185">Reference proteome</keyword>
<evidence type="ECO:0000256" key="2">
    <source>
        <dbReference type="ARBA" id="ARBA00022525"/>
    </source>
</evidence>
<evidence type="ECO:0000313" key="7">
    <source>
        <dbReference type="EMBL" id="CAH3136595.1"/>
    </source>
</evidence>
<dbReference type="AlphaFoldDB" id="A0AAU9X5T3"/>
<dbReference type="PANTHER" id="PTHR16146:SF46">
    <property type="entry name" value="INTELECTIN-1A-RELATED"/>
    <property type="match status" value="1"/>
</dbReference>
<feature type="chain" id="PRO_5043773612" description="Fibrinogen C-terminal domain-containing protein" evidence="5">
    <location>
        <begin position="23"/>
        <end position="616"/>
    </location>
</feature>
<evidence type="ECO:0000256" key="5">
    <source>
        <dbReference type="SAM" id="SignalP"/>
    </source>
</evidence>
<evidence type="ECO:0000256" key="3">
    <source>
        <dbReference type="ARBA" id="ARBA00023119"/>
    </source>
</evidence>
<dbReference type="InterPro" id="IPR036056">
    <property type="entry name" value="Fibrinogen-like_C"/>
</dbReference>
<name>A0AAU9X5T3_9CNID</name>
<organism evidence="7 8">
    <name type="scientific">Pocillopora meandrina</name>
    <dbReference type="NCBI Taxonomy" id="46732"/>
    <lineage>
        <taxon>Eukaryota</taxon>
        <taxon>Metazoa</taxon>
        <taxon>Cnidaria</taxon>
        <taxon>Anthozoa</taxon>
        <taxon>Hexacorallia</taxon>
        <taxon>Scleractinia</taxon>
        <taxon>Astrocoeniina</taxon>
        <taxon>Pocilloporidae</taxon>
        <taxon>Pocillopora</taxon>
    </lineage>
</organism>
<dbReference type="Gene3D" id="2.60.120.1000">
    <property type="match status" value="1"/>
</dbReference>
<dbReference type="InterPro" id="IPR002181">
    <property type="entry name" value="Fibrinogen_a/b/g_C_dom"/>
</dbReference>
<dbReference type="NCBIfam" id="NF040941">
    <property type="entry name" value="GGGWT_bact"/>
    <property type="match status" value="1"/>
</dbReference>
<dbReference type="InterPro" id="IPR000885">
    <property type="entry name" value="Fib_collagen_C"/>
</dbReference>
<dbReference type="GO" id="GO:0005581">
    <property type="term" value="C:collagen trimer"/>
    <property type="evidence" value="ECO:0007669"/>
    <property type="project" value="UniProtKB-KW"/>
</dbReference>